<dbReference type="STRING" id="4533.J3LQA1"/>
<dbReference type="InterPro" id="IPR011992">
    <property type="entry name" value="EF-hand-dom_pair"/>
</dbReference>
<dbReference type="EnsemblPlants" id="OB03G32270.1">
    <property type="protein sequence ID" value="OB03G32270.1"/>
    <property type="gene ID" value="OB03G32270"/>
</dbReference>
<feature type="domain" description="EF-hand" evidence="3">
    <location>
        <begin position="43"/>
        <end position="74"/>
    </location>
</feature>
<evidence type="ECO:0000256" key="2">
    <source>
        <dbReference type="SAM" id="MobiDB-lite"/>
    </source>
</evidence>
<evidence type="ECO:0000313" key="5">
    <source>
        <dbReference type="Proteomes" id="UP000006038"/>
    </source>
</evidence>
<keyword evidence="1" id="KW-0106">Calcium</keyword>
<dbReference type="SUPFAM" id="SSF47473">
    <property type="entry name" value="EF-hand"/>
    <property type="match status" value="1"/>
</dbReference>
<organism evidence="4">
    <name type="scientific">Oryza brachyantha</name>
    <name type="common">malo sina</name>
    <dbReference type="NCBI Taxonomy" id="4533"/>
    <lineage>
        <taxon>Eukaryota</taxon>
        <taxon>Viridiplantae</taxon>
        <taxon>Streptophyta</taxon>
        <taxon>Embryophyta</taxon>
        <taxon>Tracheophyta</taxon>
        <taxon>Spermatophyta</taxon>
        <taxon>Magnoliopsida</taxon>
        <taxon>Liliopsida</taxon>
        <taxon>Poales</taxon>
        <taxon>Poaceae</taxon>
        <taxon>BOP clade</taxon>
        <taxon>Oryzoideae</taxon>
        <taxon>Oryzeae</taxon>
        <taxon>Oryzinae</taxon>
        <taxon>Oryza</taxon>
    </lineage>
</organism>
<evidence type="ECO:0000259" key="3">
    <source>
        <dbReference type="PROSITE" id="PS50222"/>
    </source>
</evidence>
<reference evidence="4" key="2">
    <citation type="submission" date="2013-04" db="UniProtKB">
        <authorList>
            <consortium name="EnsemblPlants"/>
        </authorList>
    </citation>
    <scope>IDENTIFICATION</scope>
</reference>
<evidence type="ECO:0000313" key="4">
    <source>
        <dbReference type="EnsemblPlants" id="OB03G32270.1"/>
    </source>
</evidence>
<dbReference type="InterPro" id="IPR002048">
    <property type="entry name" value="EF_hand_dom"/>
</dbReference>
<dbReference type="Gramene" id="OB03G32270.1">
    <property type="protein sequence ID" value="OB03G32270.1"/>
    <property type="gene ID" value="OB03G32270"/>
</dbReference>
<protein>
    <recommendedName>
        <fullName evidence="3">EF-hand domain-containing protein</fullName>
    </recommendedName>
</protein>
<dbReference type="PROSITE" id="PS50222">
    <property type="entry name" value="EF_HAND_2"/>
    <property type="match status" value="1"/>
</dbReference>
<dbReference type="InterPro" id="IPR018247">
    <property type="entry name" value="EF_Hand_1_Ca_BS"/>
</dbReference>
<name>J3LQA1_ORYBR</name>
<dbReference type="GO" id="GO:0005509">
    <property type="term" value="F:calcium ion binding"/>
    <property type="evidence" value="ECO:0007669"/>
    <property type="project" value="InterPro"/>
</dbReference>
<feature type="compositionally biased region" description="Polar residues" evidence="2">
    <location>
        <begin position="88"/>
        <end position="98"/>
    </location>
</feature>
<sequence length="125" mass="14040">MQVSHGTRRYRMVHWPSCLQEGKNDKESRRGCSTPVRGIMLCEVVAMMSELDTNRDGFVDLGEFVAFHGCACRDAEQEAELRITFDVYTSTETGTSRRPSSERSGWKDVDSSPLTIPSPGRHDVV</sequence>
<feature type="region of interest" description="Disordered" evidence="2">
    <location>
        <begin position="88"/>
        <end position="125"/>
    </location>
</feature>
<accession>J3LQA1</accession>
<reference evidence="4" key="1">
    <citation type="journal article" date="2013" name="Nat. Commun.">
        <title>Whole-genome sequencing of Oryza brachyantha reveals mechanisms underlying Oryza genome evolution.</title>
        <authorList>
            <person name="Chen J."/>
            <person name="Huang Q."/>
            <person name="Gao D."/>
            <person name="Wang J."/>
            <person name="Lang Y."/>
            <person name="Liu T."/>
            <person name="Li B."/>
            <person name="Bai Z."/>
            <person name="Luis Goicoechea J."/>
            <person name="Liang C."/>
            <person name="Chen C."/>
            <person name="Zhang W."/>
            <person name="Sun S."/>
            <person name="Liao Y."/>
            <person name="Zhang X."/>
            <person name="Yang L."/>
            <person name="Song C."/>
            <person name="Wang M."/>
            <person name="Shi J."/>
            <person name="Liu G."/>
            <person name="Liu J."/>
            <person name="Zhou H."/>
            <person name="Zhou W."/>
            <person name="Yu Q."/>
            <person name="An N."/>
            <person name="Chen Y."/>
            <person name="Cai Q."/>
            <person name="Wang B."/>
            <person name="Liu B."/>
            <person name="Min J."/>
            <person name="Huang Y."/>
            <person name="Wu H."/>
            <person name="Li Z."/>
            <person name="Zhang Y."/>
            <person name="Yin Y."/>
            <person name="Song W."/>
            <person name="Jiang J."/>
            <person name="Jackson S.A."/>
            <person name="Wing R.A."/>
            <person name="Wang J."/>
            <person name="Chen M."/>
        </authorList>
    </citation>
    <scope>NUCLEOTIDE SEQUENCE [LARGE SCALE GENOMIC DNA]</scope>
    <source>
        <strain evidence="4">cv. IRGC 101232</strain>
    </source>
</reference>
<evidence type="ECO:0000256" key="1">
    <source>
        <dbReference type="ARBA" id="ARBA00022837"/>
    </source>
</evidence>
<proteinExistence type="predicted"/>
<dbReference type="HOGENOM" id="CLU_1996130_0_0_1"/>
<dbReference type="AlphaFoldDB" id="J3LQA1"/>
<feature type="compositionally biased region" description="Basic and acidic residues" evidence="2">
    <location>
        <begin position="99"/>
        <end position="110"/>
    </location>
</feature>
<dbReference type="Proteomes" id="UP000006038">
    <property type="component" value="Chromosome 3"/>
</dbReference>
<dbReference type="PROSITE" id="PS00018">
    <property type="entry name" value="EF_HAND_1"/>
    <property type="match status" value="1"/>
</dbReference>
<dbReference type="Gene3D" id="1.10.238.10">
    <property type="entry name" value="EF-hand"/>
    <property type="match status" value="1"/>
</dbReference>
<keyword evidence="5" id="KW-1185">Reference proteome</keyword>